<reference evidence="1" key="1">
    <citation type="submission" date="2018-02" db="EMBL/GenBank/DDBJ databases">
        <title>Rhizophora mucronata_Transcriptome.</title>
        <authorList>
            <person name="Meera S.P."/>
            <person name="Sreeshan A."/>
            <person name="Augustine A."/>
        </authorList>
    </citation>
    <scope>NUCLEOTIDE SEQUENCE</scope>
    <source>
        <tissue evidence="1">Leaf</tissue>
    </source>
</reference>
<dbReference type="EMBL" id="GGEC01093109">
    <property type="protein sequence ID" value="MBX73593.1"/>
    <property type="molecule type" value="Transcribed_RNA"/>
</dbReference>
<proteinExistence type="predicted"/>
<protein>
    <submittedName>
        <fullName evidence="1">Uncharacterized protein</fullName>
    </submittedName>
</protein>
<evidence type="ECO:0000313" key="1">
    <source>
        <dbReference type="EMBL" id="MBX73593.1"/>
    </source>
</evidence>
<dbReference type="AlphaFoldDB" id="A0A2P2R2X1"/>
<organism evidence="1">
    <name type="scientific">Rhizophora mucronata</name>
    <name type="common">Asiatic mangrove</name>
    <dbReference type="NCBI Taxonomy" id="61149"/>
    <lineage>
        <taxon>Eukaryota</taxon>
        <taxon>Viridiplantae</taxon>
        <taxon>Streptophyta</taxon>
        <taxon>Embryophyta</taxon>
        <taxon>Tracheophyta</taxon>
        <taxon>Spermatophyta</taxon>
        <taxon>Magnoliopsida</taxon>
        <taxon>eudicotyledons</taxon>
        <taxon>Gunneridae</taxon>
        <taxon>Pentapetalae</taxon>
        <taxon>rosids</taxon>
        <taxon>fabids</taxon>
        <taxon>Malpighiales</taxon>
        <taxon>Rhizophoraceae</taxon>
        <taxon>Rhizophora</taxon>
    </lineage>
</organism>
<name>A0A2P2R2X1_RHIMU</name>
<sequence>MLGHEADAICFHCGMKTSPHRRDALSLIFS</sequence>
<accession>A0A2P2R2X1</accession>